<dbReference type="InterPro" id="IPR013785">
    <property type="entry name" value="Aldolase_TIM"/>
</dbReference>
<comment type="cofactor">
    <cofactor evidence="2">
        <name>Zn(2+)</name>
        <dbReference type="ChEBI" id="CHEBI:29105"/>
    </cofactor>
    <text evidence="2">Binds 2 Zn(2+) ions per subunit. One is catalytic and the other provides a structural contribution.</text>
</comment>
<feature type="binding site" evidence="2">
    <location>
        <position position="81"/>
    </location>
    <ligand>
        <name>Zn(2+)</name>
        <dbReference type="ChEBI" id="CHEBI:29105"/>
        <label>1</label>
        <note>catalytic</note>
    </ligand>
</feature>
<reference evidence="3" key="1">
    <citation type="submission" date="2014-07" db="EMBL/GenBank/DDBJ databases">
        <authorList>
            <person name="Monot Marc"/>
        </authorList>
    </citation>
    <scope>NUCLEOTIDE SEQUENCE</scope>
    <source>
        <strain evidence="5">7032989</strain>
        <strain evidence="4">7032994</strain>
    </source>
</reference>
<evidence type="ECO:0000313" key="4">
    <source>
        <dbReference type="EMBL" id="CDS89686.1"/>
    </source>
</evidence>
<feature type="active site" description="Proton donor" evidence="1">
    <location>
        <position position="80"/>
    </location>
</feature>
<name>A0A069AKS5_CLODI</name>
<dbReference type="Gene3D" id="3.20.20.70">
    <property type="entry name" value="Aldolase class I"/>
    <property type="match status" value="1"/>
</dbReference>
<keyword evidence="2" id="KW-0479">Metal-binding</keyword>
<protein>
    <submittedName>
        <fullName evidence="4">6-phospho-5-dehydro-2-deoxy-D-gluconate aldolase</fullName>
        <ecNumber evidence="4">4.1.2.29</ecNumber>
    </submittedName>
    <submittedName>
        <fullName evidence="3">Putative fructose-1-6-bisphosphate aldolase</fullName>
        <ecNumber evidence="3">4.1.2.13</ecNumber>
    </submittedName>
</protein>
<keyword evidence="2" id="KW-0862">Zinc</keyword>
<proteinExistence type="predicted"/>
<feature type="binding site" evidence="2">
    <location>
        <position position="178"/>
    </location>
    <ligand>
        <name>Zn(2+)</name>
        <dbReference type="ChEBI" id="CHEBI:29105"/>
        <label>1</label>
        <note>catalytic</note>
    </ligand>
</feature>
<gene>
    <name evidence="4" type="primary">iolJ</name>
    <name evidence="5" type="ORF">BN1095_600012</name>
    <name evidence="3" type="ORF">BN1096_700321</name>
    <name evidence="4" type="ORF">BN1097_710321</name>
</gene>
<evidence type="ECO:0000313" key="3">
    <source>
        <dbReference type="EMBL" id="CDS89061.1"/>
    </source>
</evidence>
<evidence type="ECO:0000256" key="2">
    <source>
        <dbReference type="PIRSR" id="PIRSR001359-3"/>
    </source>
</evidence>
<dbReference type="PANTHER" id="PTHR30304:SF0">
    <property type="entry name" value="D-TAGATOSE-1,6-BISPHOSPHATE ALDOLASE SUBUNIT GATY-RELATED"/>
    <property type="match status" value="1"/>
</dbReference>
<dbReference type="GO" id="GO:0004332">
    <property type="term" value="F:fructose-bisphosphate aldolase activity"/>
    <property type="evidence" value="ECO:0007669"/>
    <property type="project" value="UniProtKB-EC"/>
</dbReference>
<dbReference type="PIRSF" id="PIRSF001359">
    <property type="entry name" value="F_bP_aldolase_II"/>
    <property type="match status" value="1"/>
</dbReference>
<dbReference type="GO" id="GO:0008270">
    <property type="term" value="F:zinc ion binding"/>
    <property type="evidence" value="ECO:0007669"/>
    <property type="project" value="InterPro"/>
</dbReference>
<dbReference type="EC" id="4.1.2.29" evidence="4"/>
<dbReference type="EC" id="4.1.2.13" evidence="3"/>
<dbReference type="EMBL" id="LK932525">
    <property type="protein sequence ID" value="CDS89061.1"/>
    <property type="molecule type" value="Genomic_DNA"/>
</dbReference>
<feature type="binding site" evidence="2">
    <location>
        <position position="102"/>
    </location>
    <ligand>
        <name>Zn(2+)</name>
        <dbReference type="ChEBI" id="CHEBI:29105"/>
        <label>2</label>
    </ligand>
</feature>
<dbReference type="RefSeq" id="WP_021359809.1">
    <property type="nucleotide sequence ID" value="NZ_BBYB01000112.1"/>
</dbReference>
<dbReference type="Pfam" id="PF01116">
    <property type="entry name" value="F_bP_aldolase"/>
    <property type="match status" value="1"/>
</dbReference>
<dbReference type="GO" id="GO:0005975">
    <property type="term" value="P:carbohydrate metabolic process"/>
    <property type="evidence" value="ECO:0007669"/>
    <property type="project" value="InterPro"/>
</dbReference>
<dbReference type="GO" id="GO:0047441">
    <property type="term" value="F:5-dehydro-2-deoxyphosphogluconate aldolase activity"/>
    <property type="evidence" value="ECO:0007669"/>
    <property type="project" value="UniProtKB-EC"/>
</dbReference>
<dbReference type="EMBL" id="LK932411">
    <property type="protein sequence ID" value="CDS89686.1"/>
    <property type="molecule type" value="Genomic_DNA"/>
</dbReference>
<accession>A0A069AKS5</accession>
<feature type="binding site" evidence="2">
    <location>
        <position position="132"/>
    </location>
    <ligand>
        <name>Zn(2+)</name>
        <dbReference type="ChEBI" id="CHEBI:29105"/>
        <label>2</label>
    </ligand>
</feature>
<keyword evidence="3" id="KW-0456">Lyase</keyword>
<feature type="binding site" evidence="2">
    <location>
        <position position="208"/>
    </location>
    <ligand>
        <name>Zn(2+)</name>
        <dbReference type="ChEBI" id="CHEBI:29105"/>
        <label>1</label>
        <note>catalytic</note>
    </ligand>
</feature>
<dbReference type="EMBL" id="LK933294">
    <property type="protein sequence ID" value="CDT60702.1"/>
    <property type="molecule type" value="Genomic_DNA"/>
</dbReference>
<organism evidence="3">
    <name type="scientific">Clostridioides difficile</name>
    <name type="common">Peptoclostridium difficile</name>
    <dbReference type="NCBI Taxonomy" id="1496"/>
    <lineage>
        <taxon>Bacteria</taxon>
        <taxon>Bacillati</taxon>
        <taxon>Bacillota</taxon>
        <taxon>Clostridia</taxon>
        <taxon>Peptostreptococcales</taxon>
        <taxon>Peptostreptococcaceae</taxon>
        <taxon>Clostridioides</taxon>
    </lineage>
</organism>
<dbReference type="NCBIfam" id="NF006042">
    <property type="entry name" value="PRK08185.1"/>
    <property type="match status" value="1"/>
</dbReference>
<evidence type="ECO:0000256" key="1">
    <source>
        <dbReference type="PIRSR" id="PIRSR001359-1"/>
    </source>
</evidence>
<dbReference type="SUPFAM" id="SSF51569">
    <property type="entry name" value="Aldolase"/>
    <property type="match status" value="1"/>
</dbReference>
<dbReference type="InterPro" id="IPR050246">
    <property type="entry name" value="Class_II_FBP_aldolase"/>
</dbReference>
<sequence>MLINMKEMLKVAQENQFAVPAFNIGSGQILKAVVQSANEKNAPVILAIHPNELSFLGDSFVASCIEEANKSKVPMVIHLDHGENKEQILRAIRCGFTSVMIDGSHLPYEENVAISREIVEIAKGLNVSVEGELGTIGTTGTSSEGGTDEIIYTDSKLAKDFVEKTGVETLAIAIGTAHGIYPKGFKPELKLDLLKEIREVVDIPLVLHGGSSNPDEEIAQAVKLGVCKINISSDVKSAYYKKCRELLEQNPSLYEPDTIYPPCIKAAREVIEFKMNLFNAIDKLKCFYKNKN</sequence>
<dbReference type="AlphaFoldDB" id="A0A069AKS5"/>
<dbReference type="InterPro" id="IPR000771">
    <property type="entry name" value="FBA_II"/>
</dbReference>
<dbReference type="PANTHER" id="PTHR30304">
    <property type="entry name" value="D-TAGATOSE-1,6-BISPHOSPHATE ALDOLASE"/>
    <property type="match status" value="1"/>
</dbReference>
<dbReference type="CDD" id="cd00947">
    <property type="entry name" value="TBP_aldolase_IIB"/>
    <property type="match status" value="1"/>
</dbReference>
<dbReference type="NCBIfam" id="TIGR00167">
    <property type="entry name" value="cbbA"/>
    <property type="match status" value="1"/>
</dbReference>
<evidence type="ECO:0000313" key="5">
    <source>
        <dbReference type="EMBL" id="CDT60702.1"/>
    </source>
</evidence>